<keyword evidence="3" id="KW-1185">Reference proteome</keyword>
<feature type="chain" id="PRO_5043498335" evidence="1">
    <location>
        <begin position="20"/>
        <end position="137"/>
    </location>
</feature>
<evidence type="ECO:0000256" key="1">
    <source>
        <dbReference type="SAM" id="SignalP"/>
    </source>
</evidence>
<dbReference type="AlphaFoldDB" id="A0AAW3N2K8"/>
<proteinExistence type="predicted"/>
<sequence length="137" mass="13819">MKKLAFAFALAAAMGSAYAEAIPSMTTLNARVTALGHGTVRAEVTAPKERATPWDAVNAALVGCVAEGARVPMDGTGRIGIKFGALRCAGKPAITIKAVAVSATDQMVGLHSPAGVGSPLTILLMASAKLPLTGAKY</sequence>
<name>A0AAW3N2K8_9BURK</name>
<evidence type="ECO:0000313" key="3">
    <source>
        <dbReference type="Proteomes" id="UP000056453"/>
    </source>
</evidence>
<dbReference type="EMBL" id="LPBJ01000047">
    <property type="protein sequence ID" value="KVP98231.1"/>
    <property type="molecule type" value="Genomic_DNA"/>
</dbReference>
<feature type="signal peptide" evidence="1">
    <location>
        <begin position="1"/>
        <end position="19"/>
    </location>
</feature>
<dbReference type="Proteomes" id="UP000056453">
    <property type="component" value="Unassembled WGS sequence"/>
</dbReference>
<comment type="caution">
    <text evidence="2">The sequence shown here is derived from an EMBL/GenBank/DDBJ whole genome shotgun (WGS) entry which is preliminary data.</text>
</comment>
<organism evidence="2 3">
    <name type="scientific">Burkholderia ubonensis</name>
    <dbReference type="NCBI Taxonomy" id="101571"/>
    <lineage>
        <taxon>Bacteria</taxon>
        <taxon>Pseudomonadati</taxon>
        <taxon>Pseudomonadota</taxon>
        <taxon>Betaproteobacteria</taxon>
        <taxon>Burkholderiales</taxon>
        <taxon>Burkholderiaceae</taxon>
        <taxon>Burkholderia</taxon>
        <taxon>Burkholderia cepacia complex</taxon>
    </lineage>
</organism>
<reference evidence="2 3" key="1">
    <citation type="submission" date="2015-11" db="EMBL/GenBank/DDBJ databases">
        <title>Expanding the genomic diversity of Burkholderia species for the development of highly accurate diagnostics.</title>
        <authorList>
            <person name="Sahl J."/>
            <person name="Keim P."/>
            <person name="Wagner D."/>
        </authorList>
    </citation>
    <scope>NUCLEOTIDE SEQUENCE [LARGE SCALE GENOMIC DNA]</scope>
    <source>
        <strain evidence="2 3">MSMB1808WGS</strain>
    </source>
</reference>
<evidence type="ECO:0000313" key="2">
    <source>
        <dbReference type="EMBL" id="KVP98231.1"/>
    </source>
</evidence>
<dbReference type="RefSeq" id="WP_059925364.1">
    <property type="nucleotide sequence ID" value="NZ_LPBG01000047.1"/>
</dbReference>
<gene>
    <name evidence="2" type="ORF">WJ96_06830</name>
</gene>
<protein>
    <submittedName>
        <fullName evidence="2">Uncharacterized protein</fullName>
    </submittedName>
</protein>
<accession>A0AAW3N2K8</accession>
<keyword evidence="1" id="KW-0732">Signal</keyword>